<keyword evidence="15" id="KW-1185">Reference proteome</keyword>
<dbReference type="GO" id="GO:0016301">
    <property type="term" value="F:kinase activity"/>
    <property type="evidence" value="ECO:0007669"/>
    <property type="project" value="UniProtKB-KW"/>
</dbReference>
<dbReference type="SMART" id="SM00387">
    <property type="entry name" value="HATPase_c"/>
    <property type="match status" value="1"/>
</dbReference>
<evidence type="ECO:0000256" key="1">
    <source>
        <dbReference type="ARBA" id="ARBA00000085"/>
    </source>
</evidence>
<dbReference type="InterPro" id="IPR036097">
    <property type="entry name" value="HisK_dim/P_sf"/>
</dbReference>
<evidence type="ECO:0000256" key="7">
    <source>
        <dbReference type="ARBA" id="ARBA00022777"/>
    </source>
</evidence>
<keyword evidence="5" id="KW-0808">Transferase</keyword>
<dbReference type="Gene3D" id="3.30.565.10">
    <property type="entry name" value="Histidine kinase-like ATPase, C-terminal domain"/>
    <property type="match status" value="1"/>
</dbReference>
<reference evidence="14 15" key="1">
    <citation type="submission" date="2023-07" db="EMBL/GenBank/DDBJ databases">
        <title>Sorghum-associated microbial communities from plants grown in Nebraska, USA.</title>
        <authorList>
            <person name="Schachtman D."/>
        </authorList>
    </citation>
    <scope>NUCLEOTIDE SEQUENCE [LARGE SCALE GENOMIC DNA]</scope>
    <source>
        <strain evidence="14 15">DS1027</strain>
    </source>
</reference>
<evidence type="ECO:0000256" key="5">
    <source>
        <dbReference type="ARBA" id="ARBA00022679"/>
    </source>
</evidence>
<dbReference type="Proteomes" id="UP001184150">
    <property type="component" value="Unassembled WGS sequence"/>
</dbReference>
<dbReference type="Pfam" id="PF02518">
    <property type="entry name" value="HATPase_c"/>
    <property type="match status" value="1"/>
</dbReference>
<dbReference type="SMART" id="SM00388">
    <property type="entry name" value="HisKA"/>
    <property type="match status" value="1"/>
</dbReference>
<proteinExistence type="predicted"/>
<dbReference type="Pfam" id="PF00512">
    <property type="entry name" value="HisKA"/>
    <property type="match status" value="1"/>
</dbReference>
<dbReference type="PANTHER" id="PTHR45436">
    <property type="entry name" value="SENSOR HISTIDINE KINASE YKOH"/>
    <property type="match status" value="1"/>
</dbReference>
<dbReference type="SMART" id="SM00304">
    <property type="entry name" value="HAMP"/>
    <property type="match status" value="1"/>
</dbReference>
<dbReference type="InterPro" id="IPR036890">
    <property type="entry name" value="HATPase_C_sf"/>
</dbReference>
<keyword evidence="4" id="KW-0597">Phosphoprotein</keyword>
<comment type="catalytic activity">
    <reaction evidence="1">
        <text>ATP + protein L-histidine = ADP + protein N-phospho-L-histidine.</text>
        <dbReference type="EC" id="2.7.13.3"/>
    </reaction>
</comment>
<dbReference type="SUPFAM" id="SSF158472">
    <property type="entry name" value="HAMP domain-like"/>
    <property type="match status" value="1"/>
</dbReference>
<feature type="domain" description="HAMP" evidence="13">
    <location>
        <begin position="170"/>
        <end position="223"/>
    </location>
</feature>
<dbReference type="InterPro" id="IPR050428">
    <property type="entry name" value="TCS_sensor_his_kinase"/>
</dbReference>
<evidence type="ECO:0000256" key="9">
    <source>
        <dbReference type="ARBA" id="ARBA00023012"/>
    </source>
</evidence>
<dbReference type="InterPro" id="IPR003594">
    <property type="entry name" value="HATPase_dom"/>
</dbReference>
<accession>A0ABU1MNU6</accession>
<dbReference type="InterPro" id="IPR004358">
    <property type="entry name" value="Sig_transdc_His_kin-like_C"/>
</dbReference>
<evidence type="ECO:0000313" key="14">
    <source>
        <dbReference type="EMBL" id="MDR6511932.1"/>
    </source>
</evidence>
<dbReference type="PROSITE" id="PS50885">
    <property type="entry name" value="HAMP"/>
    <property type="match status" value="1"/>
</dbReference>
<dbReference type="InterPro" id="IPR003661">
    <property type="entry name" value="HisK_dim/P_dom"/>
</dbReference>
<keyword evidence="7 14" id="KW-0418">Kinase</keyword>
<dbReference type="Gene3D" id="1.10.287.130">
    <property type="match status" value="1"/>
</dbReference>
<keyword evidence="6 11" id="KW-0812">Transmembrane</keyword>
<dbReference type="SUPFAM" id="SSF55874">
    <property type="entry name" value="ATPase domain of HSP90 chaperone/DNA topoisomerase II/histidine kinase"/>
    <property type="match status" value="1"/>
</dbReference>
<feature type="transmembrane region" description="Helical" evidence="11">
    <location>
        <begin position="146"/>
        <end position="172"/>
    </location>
</feature>
<dbReference type="InterPro" id="IPR003660">
    <property type="entry name" value="HAMP_dom"/>
</dbReference>
<feature type="domain" description="Histidine kinase" evidence="12">
    <location>
        <begin position="231"/>
        <end position="443"/>
    </location>
</feature>
<protein>
    <recommendedName>
        <fullName evidence="3">histidine kinase</fullName>
        <ecNumber evidence="3">2.7.13.3</ecNumber>
    </recommendedName>
</protein>
<comment type="caution">
    <text evidence="14">The sequence shown here is derived from an EMBL/GenBank/DDBJ whole genome shotgun (WGS) entry which is preliminary data.</text>
</comment>
<dbReference type="CDD" id="cd06225">
    <property type="entry name" value="HAMP"/>
    <property type="match status" value="1"/>
</dbReference>
<dbReference type="Gene3D" id="6.10.340.10">
    <property type="match status" value="1"/>
</dbReference>
<dbReference type="RefSeq" id="WP_309805641.1">
    <property type="nucleotide sequence ID" value="NZ_JAVDRD010000007.1"/>
</dbReference>
<evidence type="ECO:0000256" key="8">
    <source>
        <dbReference type="ARBA" id="ARBA00022989"/>
    </source>
</evidence>
<evidence type="ECO:0000256" key="10">
    <source>
        <dbReference type="ARBA" id="ARBA00023136"/>
    </source>
</evidence>
<evidence type="ECO:0000259" key="13">
    <source>
        <dbReference type="PROSITE" id="PS50885"/>
    </source>
</evidence>
<dbReference type="CDD" id="cd00082">
    <property type="entry name" value="HisKA"/>
    <property type="match status" value="1"/>
</dbReference>
<dbReference type="InterPro" id="IPR005467">
    <property type="entry name" value="His_kinase_dom"/>
</dbReference>
<organism evidence="14 15">
    <name type="scientific">Novosphingobium capsulatum</name>
    <dbReference type="NCBI Taxonomy" id="13688"/>
    <lineage>
        <taxon>Bacteria</taxon>
        <taxon>Pseudomonadati</taxon>
        <taxon>Pseudomonadota</taxon>
        <taxon>Alphaproteobacteria</taxon>
        <taxon>Sphingomonadales</taxon>
        <taxon>Sphingomonadaceae</taxon>
        <taxon>Novosphingobium</taxon>
    </lineage>
</organism>
<evidence type="ECO:0000256" key="4">
    <source>
        <dbReference type="ARBA" id="ARBA00022553"/>
    </source>
</evidence>
<dbReference type="SUPFAM" id="SSF47384">
    <property type="entry name" value="Homodimeric domain of signal transducing histidine kinase"/>
    <property type="match status" value="1"/>
</dbReference>
<evidence type="ECO:0000256" key="11">
    <source>
        <dbReference type="SAM" id="Phobius"/>
    </source>
</evidence>
<evidence type="ECO:0000313" key="15">
    <source>
        <dbReference type="Proteomes" id="UP001184150"/>
    </source>
</evidence>
<evidence type="ECO:0000256" key="3">
    <source>
        <dbReference type="ARBA" id="ARBA00012438"/>
    </source>
</evidence>
<keyword evidence="9" id="KW-0902">Two-component regulatory system</keyword>
<gene>
    <name evidence="14" type="ORF">J2792_002815</name>
</gene>
<name>A0ABU1MNU6_9SPHN</name>
<keyword evidence="8 11" id="KW-1133">Transmembrane helix</keyword>
<evidence type="ECO:0000256" key="6">
    <source>
        <dbReference type="ARBA" id="ARBA00022692"/>
    </source>
</evidence>
<keyword evidence="10 11" id="KW-0472">Membrane</keyword>
<dbReference type="PROSITE" id="PS50109">
    <property type="entry name" value="HIS_KIN"/>
    <property type="match status" value="1"/>
</dbReference>
<sequence length="453" mass="48766">MTSAANRIALVAFAFYTGATLLLGVVTYFATHAAFSRQIDARIAQTSASLQAEFRDEGPSGVIDSLRARQAFEPDAVDFALFDSHGRRIGGKLETAMPAPGWQTISFIDPVEGPDPARALTTMLDGGDRLVVAEDLSPLEEIDRTILTIFGLTFAALILLGIGAAVLLATFLRRRLAQIGATADAIIAGDLGRRAEVGRHDDEFDRAASSLNAMLNRIAELIANLRQVTSDLAHDLRTPLSRLRNQLDTLCTSQDESLRRPLVERALAQADEVLSLFDAILRISEVEEGSLRKAFATVDISDLVTDLGETLAPLIEDSGRRLLVDVPPALRVHGDRELIAQALINLVENARRHTMVGATIRLIASRQSGVVLLSVCDDGPGIAEADRERAQQRFVRLEASRSTPGHGLGLSLVLAIARAHGASMILTDANPGLAVELRFAEAAEKVIPSERAQ</sequence>
<evidence type="ECO:0000256" key="2">
    <source>
        <dbReference type="ARBA" id="ARBA00004370"/>
    </source>
</evidence>
<dbReference type="PANTHER" id="PTHR45436:SF8">
    <property type="entry name" value="HISTIDINE KINASE"/>
    <property type="match status" value="1"/>
</dbReference>
<dbReference type="EC" id="2.7.13.3" evidence="3"/>
<comment type="subcellular location">
    <subcellularLocation>
        <location evidence="2">Membrane</location>
    </subcellularLocation>
</comment>
<dbReference type="Pfam" id="PF00672">
    <property type="entry name" value="HAMP"/>
    <property type="match status" value="1"/>
</dbReference>
<evidence type="ECO:0000259" key="12">
    <source>
        <dbReference type="PROSITE" id="PS50109"/>
    </source>
</evidence>
<dbReference type="PRINTS" id="PR00344">
    <property type="entry name" value="BCTRLSENSOR"/>
</dbReference>
<dbReference type="EMBL" id="JAVDRD010000007">
    <property type="protein sequence ID" value="MDR6511932.1"/>
    <property type="molecule type" value="Genomic_DNA"/>
</dbReference>
<feature type="transmembrane region" description="Helical" evidence="11">
    <location>
        <begin position="7"/>
        <end position="30"/>
    </location>
</feature>